<dbReference type="RefSeq" id="WP_176884910.1">
    <property type="nucleotide sequence ID" value="NZ_FNAN01000003.1"/>
</dbReference>
<protein>
    <recommendedName>
        <fullName evidence="3">Lipocalin-like domain-containing protein</fullName>
    </recommendedName>
</protein>
<evidence type="ECO:0008006" key="3">
    <source>
        <dbReference type="Google" id="ProtNLM"/>
    </source>
</evidence>
<proteinExistence type="predicted"/>
<dbReference type="PROSITE" id="PS51257">
    <property type="entry name" value="PROKAR_LIPOPROTEIN"/>
    <property type="match status" value="1"/>
</dbReference>
<organism evidence="1 2">
    <name type="scientific">Dyadobacter soli</name>
    <dbReference type="NCBI Taxonomy" id="659014"/>
    <lineage>
        <taxon>Bacteria</taxon>
        <taxon>Pseudomonadati</taxon>
        <taxon>Bacteroidota</taxon>
        <taxon>Cytophagia</taxon>
        <taxon>Cytophagales</taxon>
        <taxon>Spirosomataceae</taxon>
        <taxon>Dyadobacter</taxon>
    </lineage>
</organism>
<keyword evidence="2" id="KW-1185">Reference proteome</keyword>
<dbReference type="EMBL" id="FNAN01000003">
    <property type="protein sequence ID" value="SDE10258.1"/>
    <property type="molecule type" value="Genomic_DNA"/>
</dbReference>
<accession>A0A1G7A5Q4</accession>
<dbReference type="Proteomes" id="UP000198748">
    <property type="component" value="Unassembled WGS sequence"/>
</dbReference>
<evidence type="ECO:0000313" key="2">
    <source>
        <dbReference type="Proteomes" id="UP000198748"/>
    </source>
</evidence>
<evidence type="ECO:0000313" key="1">
    <source>
        <dbReference type="EMBL" id="SDE10258.1"/>
    </source>
</evidence>
<dbReference type="AlphaFoldDB" id="A0A1G7A5Q4"/>
<sequence>MKKLIFCCLVVLMGACKDDKKDPEPEVDYAKDLVGVYETTTVEAGVSSNHKWEVTTEVKNQLNIKYTKNSKVSVPGSTFDVTQEFPLVAVKATAQDTFEINEKVDVTQNVGGALNVRLSGIGSRVVNGSGVPQINITLKFSESSAGAANVEQYLEFKKK</sequence>
<gene>
    <name evidence="1" type="ORF">SAMN04487996_103350</name>
</gene>
<reference evidence="2" key="1">
    <citation type="submission" date="2016-10" db="EMBL/GenBank/DDBJ databases">
        <authorList>
            <person name="Varghese N."/>
            <person name="Submissions S."/>
        </authorList>
    </citation>
    <scope>NUCLEOTIDE SEQUENCE [LARGE SCALE GENOMIC DNA]</scope>
    <source>
        <strain evidence="2">DSM 25329</strain>
    </source>
</reference>
<name>A0A1G7A5Q4_9BACT</name>